<dbReference type="GO" id="GO:0004789">
    <property type="term" value="F:thiamine-phosphate diphosphorylase activity"/>
    <property type="evidence" value="ECO:0007669"/>
    <property type="project" value="UniProtKB-UniRule"/>
</dbReference>
<keyword evidence="16" id="KW-1185">Reference proteome</keyword>
<sequence length="212" mass="22958">MKKSNYLKLYLVTDSGLALGRSVESVVHEAVRGGVTVVQLREKEASSRDFYNTALRVKEILRGTGIPLIINDRLDILLAVDADGLHIGQSDLPYEVARRILGPDKIIGLSCDNDEQLLKANQYEDLDYVAVQAYGTQTKAEADHPLGPEGVLRSKQLTRHPLVAIGGIHLENAAAISAAYADGIAVVSEIMSAADPQKAAANLLQEFEKGRK</sequence>
<feature type="binding site" evidence="10">
    <location>
        <position position="71"/>
    </location>
    <ligand>
        <name>4-amino-2-methyl-5-(diphosphooxymethyl)pyrimidine</name>
        <dbReference type="ChEBI" id="CHEBI:57841"/>
    </ligand>
</feature>
<comment type="function">
    <text evidence="1 10">Condenses 4-methyl-5-(beta-hydroxyethyl)thiazole monophosphate (THZ-P) and 2-methyl-4-amino-5-hydroxymethyl pyrimidine pyrophosphate (HMP-PP) to form thiamine monophosphate (TMP).</text>
</comment>
<evidence type="ECO:0000256" key="4">
    <source>
        <dbReference type="ARBA" id="ARBA00022723"/>
    </source>
</evidence>
<dbReference type="InterPro" id="IPR036206">
    <property type="entry name" value="ThiamineP_synth_sf"/>
</dbReference>
<dbReference type="Gene3D" id="3.20.20.70">
    <property type="entry name" value="Aldolase class I"/>
    <property type="match status" value="1"/>
</dbReference>
<comment type="catalytic activity">
    <reaction evidence="8 10 11">
        <text>2-(2-carboxy-4-methylthiazol-5-yl)ethyl phosphate + 4-amino-2-methyl-5-(diphosphooxymethyl)pyrimidine + 2 H(+) = thiamine phosphate + CO2 + diphosphate</text>
        <dbReference type="Rhea" id="RHEA:47848"/>
        <dbReference type="ChEBI" id="CHEBI:15378"/>
        <dbReference type="ChEBI" id="CHEBI:16526"/>
        <dbReference type="ChEBI" id="CHEBI:33019"/>
        <dbReference type="ChEBI" id="CHEBI:37575"/>
        <dbReference type="ChEBI" id="CHEBI:57841"/>
        <dbReference type="ChEBI" id="CHEBI:62890"/>
        <dbReference type="EC" id="2.5.1.3"/>
    </reaction>
</comment>
<dbReference type="GO" id="GO:0000287">
    <property type="term" value="F:magnesium ion binding"/>
    <property type="evidence" value="ECO:0007669"/>
    <property type="project" value="UniProtKB-UniRule"/>
</dbReference>
<evidence type="ECO:0000313" key="14">
    <source>
        <dbReference type="EMBL" id="SHK51215.1"/>
    </source>
</evidence>
<feature type="binding site" evidence="10">
    <location>
        <begin position="136"/>
        <end position="138"/>
    </location>
    <ligand>
        <name>2-[(2R,5Z)-2-carboxy-4-methylthiazol-5(2H)-ylidene]ethyl phosphate</name>
        <dbReference type="ChEBI" id="CHEBI:62899"/>
    </ligand>
</feature>
<evidence type="ECO:0000313" key="15">
    <source>
        <dbReference type="EMBL" id="SJZ45148.1"/>
    </source>
</evidence>
<feature type="binding site" evidence="10">
    <location>
        <begin position="187"/>
        <end position="188"/>
    </location>
    <ligand>
        <name>2-[(2R,5Z)-2-carboxy-4-methylthiazol-5(2H)-ylidene]ethyl phosphate</name>
        <dbReference type="ChEBI" id="CHEBI:62899"/>
    </ligand>
</feature>
<keyword evidence="5 10" id="KW-0460">Magnesium</keyword>
<dbReference type="AlphaFoldDB" id="A0A1M6T2L2"/>
<evidence type="ECO:0000256" key="7">
    <source>
        <dbReference type="ARBA" id="ARBA00047334"/>
    </source>
</evidence>
<dbReference type="UniPathway" id="UPA00060">
    <property type="reaction ID" value="UER00141"/>
</dbReference>
<evidence type="ECO:0000256" key="9">
    <source>
        <dbReference type="ARBA" id="ARBA00047883"/>
    </source>
</evidence>
<dbReference type="CDD" id="cd00564">
    <property type="entry name" value="TMP_TenI"/>
    <property type="match status" value="1"/>
</dbReference>
<gene>
    <name evidence="10" type="primary">thiE</name>
    <name evidence="15" type="ORF">SAMN02745108_00605</name>
    <name evidence="14" type="ORF">SAMN05720469_10854</name>
</gene>
<comment type="catalytic activity">
    <reaction evidence="7 10 11">
        <text>4-methyl-5-(2-phosphooxyethyl)-thiazole + 4-amino-2-methyl-5-(diphosphooxymethyl)pyrimidine + H(+) = thiamine phosphate + diphosphate</text>
        <dbReference type="Rhea" id="RHEA:22328"/>
        <dbReference type="ChEBI" id="CHEBI:15378"/>
        <dbReference type="ChEBI" id="CHEBI:33019"/>
        <dbReference type="ChEBI" id="CHEBI:37575"/>
        <dbReference type="ChEBI" id="CHEBI:57841"/>
        <dbReference type="ChEBI" id="CHEBI:58296"/>
        <dbReference type="EC" id="2.5.1.3"/>
    </reaction>
</comment>
<dbReference type="EMBL" id="FRAW01000008">
    <property type="protein sequence ID" value="SHK51215.1"/>
    <property type="molecule type" value="Genomic_DNA"/>
</dbReference>
<dbReference type="NCBIfam" id="TIGR00693">
    <property type="entry name" value="thiE"/>
    <property type="match status" value="1"/>
</dbReference>
<keyword evidence="4 10" id="KW-0479">Metal-binding</keyword>
<keyword evidence="3 10" id="KW-0808">Transferase</keyword>
<organism evidence="14 16">
    <name type="scientific">Fibrobacter intestinalis</name>
    <dbReference type="NCBI Taxonomy" id="28122"/>
    <lineage>
        <taxon>Bacteria</taxon>
        <taxon>Pseudomonadati</taxon>
        <taxon>Fibrobacterota</taxon>
        <taxon>Fibrobacteria</taxon>
        <taxon>Fibrobacterales</taxon>
        <taxon>Fibrobacteraceae</taxon>
        <taxon>Fibrobacter</taxon>
    </lineage>
</organism>
<feature type="binding site" evidence="10">
    <location>
        <position position="167"/>
    </location>
    <ligand>
        <name>2-[(2R,5Z)-2-carboxy-4-methylthiazol-5(2H)-ylidene]ethyl phosphate</name>
        <dbReference type="ChEBI" id="CHEBI:62899"/>
    </ligand>
</feature>
<feature type="binding site" evidence="10">
    <location>
        <position position="139"/>
    </location>
    <ligand>
        <name>4-amino-2-methyl-5-(diphosphooxymethyl)pyrimidine</name>
        <dbReference type="ChEBI" id="CHEBI:57841"/>
    </ligand>
</feature>
<dbReference type="InterPro" id="IPR034291">
    <property type="entry name" value="TMP_synthase"/>
</dbReference>
<dbReference type="Proteomes" id="UP000184275">
    <property type="component" value="Unassembled WGS sequence"/>
</dbReference>
<dbReference type="EC" id="2.5.1.3" evidence="10"/>
<reference evidence="16" key="1">
    <citation type="submission" date="2016-11" db="EMBL/GenBank/DDBJ databases">
        <authorList>
            <person name="Varghese N."/>
            <person name="Submissions S."/>
        </authorList>
    </citation>
    <scope>NUCLEOTIDE SEQUENCE [LARGE SCALE GENOMIC DNA]</scope>
    <source>
        <strain evidence="16">UWOS</strain>
    </source>
</reference>
<evidence type="ECO:0000256" key="3">
    <source>
        <dbReference type="ARBA" id="ARBA00022679"/>
    </source>
</evidence>
<dbReference type="Proteomes" id="UP000190449">
    <property type="component" value="Unassembled WGS sequence"/>
</dbReference>
<dbReference type="RefSeq" id="WP_073303392.1">
    <property type="nucleotide sequence ID" value="NZ_FRAW01000008.1"/>
</dbReference>
<accession>A0A1T4KS28</accession>
<feature type="binding site" evidence="10">
    <location>
        <position position="72"/>
    </location>
    <ligand>
        <name>Mg(2+)</name>
        <dbReference type="ChEBI" id="CHEBI:18420"/>
    </ligand>
</feature>
<dbReference type="PANTHER" id="PTHR20857:SF23">
    <property type="entry name" value="THIAMINE BIOSYNTHETIC BIFUNCTIONAL ENZYME"/>
    <property type="match status" value="1"/>
</dbReference>
<dbReference type="GO" id="GO:0009229">
    <property type="term" value="P:thiamine diphosphate biosynthetic process"/>
    <property type="evidence" value="ECO:0007669"/>
    <property type="project" value="UniProtKB-UniRule"/>
</dbReference>
<feature type="binding site" evidence="10">
    <location>
        <position position="91"/>
    </location>
    <ligand>
        <name>Mg(2+)</name>
        <dbReference type="ChEBI" id="CHEBI:18420"/>
    </ligand>
</feature>
<evidence type="ECO:0000256" key="10">
    <source>
        <dbReference type="HAMAP-Rule" id="MF_00097"/>
    </source>
</evidence>
<comment type="similarity">
    <text evidence="10 11">Belongs to the thiamine-phosphate synthase family.</text>
</comment>
<name>A0A1M6T2L2_9BACT</name>
<dbReference type="InterPro" id="IPR022998">
    <property type="entry name" value="ThiamineP_synth_TenI"/>
</dbReference>
<evidence type="ECO:0000313" key="17">
    <source>
        <dbReference type="Proteomes" id="UP000190449"/>
    </source>
</evidence>
<dbReference type="EMBL" id="FUWU01000007">
    <property type="protein sequence ID" value="SJZ45148.1"/>
    <property type="molecule type" value="Genomic_DNA"/>
</dbReference>
<dbReference type="PANTHER" id="PTHR20857">
    <property type="entry name" value="THIAMINE-PHOSPHATE PYROPHOSPHORYLASE"/>
    <property type="match status" value="1"/>
</dbReference>
<dbReference type="HAMAP" id="MF_00097">
    <property type="entry name" value="TMP_synthase"/>
    <property type="match status" value="1"/>
</dbReference>
<evidence type="ECO:0000256" key="5">
    <source>
        <dbReference type="ARBA" id="ARBA00022842"/>
    </source>
</evidence>
<evidence type="ECO:0000256" key="12">
    <source>
        <dbReference type="RuleBase" id="RU004253"/>
    </source>
</evidence>
<reference evidence="15 17" key="3">
    <citation type="submission" date="2017-02" db="EMBL/GenBank/DDBJ databases">
        <authorList>
            <person name="Peterson S.W."/>
        </authorList>
    </citation>
    <scope>NUCLEOTIDE SEQUENCE [LARGE SCALE GENOMIC DNA]</scope>
    <source>
        <strain evidence="15 17">ATCC 43854</strain>
    </source>
</reference>
<dbReference type="GO" id="GO:0005737">
    <property type="term" value="C:cytoplasm"/>
    <property type="evidence" value="ECO:0007669"/>
    <property type="project" value="TreeGrafter"/>
</dbReference>
<reference evidence="14" key="2">
    <citation type="submission" date="2016-11" db="EMBL/GenBank/DDBJ databases">
        <authorList>
            <person name="Jaros S."/>
            <person name="Januszkiewicz K."/>
            <person name="Wedrychowicz H."/>
        </authorList>
    </citation>
    <scope>NUCLEOTIDE SEQUENCE [LARGE SCALE GENOMIC DNA]</scope>
    <source>
        <strain evidence="14">UWOS</strain>
    </source>
</reference>
<dbReference type="STRING" id="28122.SAMN02745108_00605"/>
<evidence type="ECO:0000256" key="1">
    <source>
        <dbReference type="ARBA" id="ARBA00003814"/>
    </source>
</evidence>
<feature type="domain" description="Thiamine phosphate synthase/TenI" evidence="13">
    <location>
        <begin position="9"/>
        <end position="190"/>
    </location>
</feature>
<dbReference type="FunFam" id="3.20.20.70:FF:000096">
    <property type="entry name" value="Thiamine-phosphate synthase"/>
    <property type="match status" value="1"/>
</dbReference>
<dbReference type="GO" id="GO:0009228">
    <property type="term" value="P:thiamine biosynthetic process"/>
    <property type="evidence" value="ECO:0007669"/>
    <property type="project" value="UniProtKB-KW"/>
</dbReference>
<accession>A0A1M6T2L2</accession>
<evidence type="ECO:0000256" key="6">
    <source>
        <dbReference type="ARBA" id="ARBA00022977"/>
    </source>
</evidence>
<evidence type="ECO:0000259" key="13">
    <source>
        <dbReference type="Pfam" id="PF02581"/>
    </source>
</evidence>
<dbReference type="SUPFAM" id="SSF51391">
    <property type="entry name" value="Thiamin phosphate synthase"/>
    <property type="match status" value="1"/>
</dbReference>
<comment type="catalytic activity">
    <reaction evidence="9 10 11">
        <text>2-[(2R,5Z)-2-carboxy-4-methylthiazol-5(2H)-ylidene]ethyl phosphate + 4-amino-2-methyl-5-(diphosphooxymethyl)pyrimidine + 2 H(+) = thiamine phosphate + CO2 + diphosphate</text>
        <dbReference type="Rhea" id="RHEA:47844"/>
        <dbReference type="ChEBI" id="CHEBI:15378"/>
        <dbReference type="ChEBI" id="CHEBI:16526"/>
        <dbReference type="ChEBI" id="CHEBI:33019"/>
        <dbReference type="ChEBI" id="CHEBI:37575"/>
        <dbReference type="ChEBI" id="CHEBI:57841"/>
        <dbReference type="ChEBI" id="CHEBI:62899"/>
        <dbReference type="EC" id="2.5.1.3"/>
    </reaction>
</comment>
<comment type="cofactor">
    <cofactor evidence="10">
        <name>Mg(2+)</name>
        <dbReference type="ChEBI" id="CHEBI:18420"/>
    </cofactor>
    <text evidence="10">Binds 1 Mg(2+) ion per subunit.</text>
</comment>
<protein>
    <recommendedName>
        <fullName evidence="10">Thiamine-phosphate synthase</fullName>
        <shortName evidence="10">TP synthase</shortName>
        <shortName evidence="10">TPS</shortName>
        <ecNumber evidence="10">2.5.1.3</ecNumber>
    </recommendedName>
    <alternativeName>
        <fullName evidence="10">Thiamine-phosphate pyrophosphorylase</fullName>
        <shortName evidence="10">TMP pyrophosphorylase</shortName>
        <shortName evidence="10">TMP-PPase</shortName>
    </alternativeName>
</protein>
<dbReference type="InterPro" id="IPR013785">
    <property type="entry name" value="Aldolase_TIM"/>
</dbReference>
<proteinExistence type="inferred from homology"/>
<evidence type="ECO:0000256" key="2">
    <source>
        <dbReference type="ARBA" id="ARBA00005165"/>
    </source>
</evidence>
<evidence type="ECO:0000256" key="8">
    <source>
        <dbReference type="ARBA" id="ARBA00047851"/>
    </source>
</evidence>
<feature type="binding site" evidence="10">
    <location>
        <position position="110"/>
    </location>
    <ligand>
        <name>4-amino-2-methyl-5-(diphosphooxymethyl)pyrimidine</name>
        <dbReference type="ChEBI" id="CHEBI:57841"/>
    </ligand>
</feature>
<dbReference type="Pfam" id="PF02581">
    <property type="entry name" value="TMP-TENI"/>
    <property type="match status" value="1"/>
</dbReference>
<comment type="pathway">
    <text evidence="2 10 12">Cofactor biosynthesis; thiamine diphosphate biosynthesis; thiamine phosphate from 4-amino-2-methyl-5-diphosphomethylpyrimidine and 4-methyl-5-(2-phosphoethyl)-thiazole: step 1/1.</text>
</comment>
<keyword evidence="6 10" id="KW-0784">Thiamine biosynthesis</keyword>
<evidence type="ECO:0000313" key="16">
    <source>
        <dbReference type="Proteomes" id="UP000184275"/>
    </source>
</evidence>
<evidence type="ECO:0000256" key="11">
    <source>
        <dbReference type="RuleBase" id="RU003826"/>
    </source>
</evidence>
<feature type="binding site" evidence="10">
    <location>
        <begin position="39"/>
        <end position="43"/>
    </location>
    <ligand>
        <name>4-amino-2-methyl-5-(diphosphooxymethyl)pyrimidine</name>
        <dbReference type="ChEBI" id="CHEBI:57841"/>
    </ligand>
</feature>